<dbReference type="HOGENOM" id="CLU_2576276_0_0_1"/>
<dbReference type="Proteomes" id="UP000000305">
    <property type="component" value="Unassembled WGS sequence"/>
</dbReference>
<gene>
    <name evidence="1" type="ORF">DAPPUDRAFT_323484</name>
</gene>
<evidence type="ECO:0000313" key="1">
    <source>
        <dbReference type="EMBL" id="EFX75322.1"/>
    </source>
</evidence>
<proteinExistence type="predicted"/>
<organism evidence="1 2">
    <name type="scientific">Daphnia pulex</name>
    <name type="common">Water flea</name>
    <dbReference type="NCBI Taxonomy" id="6669"/>
    <lineage>
        <taxon>Eukaryota</taxon>
        <taxon>Metazoa</taxon>
        <taxon>Ecdysozoa</taxon>
        <taxon>Arthropoda</taxon>
        <taxon>Crustacea</taxon>
        <taxon>Branchiopoda</taxon>
        <taxon>Diplostraca</taxon>
        <taxon>Cladocera</taxon>
        <taxon>Anomopoda</taxon>
        <taxon>Daphniidae</taxon>
        <taxon>Daphnia</taxon>
    </lineage>
</organism>
<sequence>MDLNENLRFFFGRVIAGNEQTLILVDVGALKALVAARAVNMDATFRTTPRGFYQFASAHAISHGISIQAATLLMTAKTQAL</sequence>
<dbReference type="AlphaFoldDB" id="E9GYZ0"/>
<protein>
    <submittedName>
        <fullName evidence="1">Uncharacterized protein</fullName>
    </submittedName>
</protein>
<accession>E9GYZ0</accession>
<reference evidence="1 2" key="1">
    <citation type="journal article" date="2011" name="Science">
        <title>The ecoresponsive genome of Daphnia pulex.</title>
        <authorList>
            <person name="Colbourne J.K."/>
            <person name="Pfrender M.E."/>
            <person name="Gilbert D."/>
            <person name="Thomas W.K."/>
            <person name="Tucker A."/>
            <person name="Oakley T.H."/>
            <person name="Tokishita S."/>
            <person name="Aerts A."/>
            <person name="Arnold G.J."/>
            <person name="Basu M.K."/>
            <person name="Bauer D.J."/>
            <person name="Caceres C.E."/>
            <person name="Carmel L."/>
            <person name="Casola C."/>
            <person name="Choi J.H."/>
            <person name="Detter J.C."/>
            <person name="Dong Q."/>
            <person name="Dusheyko S."/>
            <person name="Eads B.D."/>
            <person name="Frohlich T."/>
            <person name="Geiler-Samerotte K.A."/>
            <person name="Gerlach D."/>
            <person name="Hatcher P."/>
            <person name="Jogdeo S."/>
            <person name="Krijgsveld J."/>
            <person name="Kriventseva E.V."/>
            <person name="Kultz D."/>
            <person name="Laforsch C."/>
            <person name="Lindquist E."/>
            <person name="Lopez J."/>
            <person name="Manak J.R."/>
            <person name="Muller J."/>
            <person name="Pangilinan J."/>
            <person name="Patwardhan R.P."/>
            <person name="Pitluck S."/>
            <person name="Pritham E.J."/>
            <person name="Rechtsteiner A."/>
            <person name="Rho M."/>
            <person name="Rogozin I.B."/>
            <person name="Sakarya O."/>
            <person name="Salamov A."/>
            <person name="Schaack S."/>
            <person name="Shapiro H."/>
            <person name="Shiga Y."/>
            <person name="Skalitzky C."/>
            <person name="Smith Z."/>
            <person name="Souvorov A."/>
            <person name="Sung W."/>
            <person name="Tang Z."/>
            <person name="Tsuchiya D."/>
            <person name="Tu H."/>
            <person name="Vos H."/>
            <person name="Wang M."/>
            <person name="Wolf Y.I."/>
            <person name="Yamagata H."/>
            <person name="Yamada T."/>
            <person name="Ye Y."/>
            <person name="Shaw J.R."/>
            <person name="Andrews J."/>
            <person name="Crease T.J."/>
            <person name="Tang H."/>
            <person name="Lucas S.M."/>
            <person name="Robertson H.M."/>
            <person name="Bork P."/>
            <person name="Koonin E.V."/>
            <person name="Zdobnov E.M."/>
            <person name="Grigoriev I.V."/>
            <person name="Lynch M."/>
            <person name="Boore J.L."/>
        </authorList>
    </citation>
    <scope>NUCLEOTIDE SEQUENCE [LARGE SCALE GENOMIC DNA]</scope>
</reference>
<name>E9GYZ0_DAPPU</name>
<evidence type="ECO:0000313" key="2">
    <source>
        <dbReference type="Proteomes" id="UP000000305"/>
    </source>
</evidence>
<dbReference type="KEGG" id="dpx:DAPPUDRAFT_323484"/>
<dbReference type="EMBL" id="GL732576">
    <property type="protein sequence ID" value="EFX75322.1"/>
    <property type="molecule type" value="Genomic_DNA"/>
</dbReference>
<keyword evidence="2" id="KW-1185">Reference proteome</keyword>
<dbReference type="InParanoid" id="E9GYZ0"/>